<dbReference type="PANTHER" id="PTHR40031:SF1">
    <property type="entry name" value="MEMBRANE-BOUND METAL-DEPENDENT HYDROLASE"/>
    <property type="match status" value="1"/>
</dbReference>
<feature type="transmembrane region" description="Helical" evidence="1">
    <location>
        <begin position="24"/>
        <end position="46"/>
    </location>
</feature>
<dbReference type="InterPro" id="IPR053170">
    <property type="entry name" value="Transcription_regulator"/>
</dbReference>
<organism evidence="3 4">
    <name type="scientific">Methanothrix harundinacea</name>
    <dbReference type="NCBI Taxonomy" id="301375"/>
    <lineage>
        <taxon>Archaea</taxon>
        <taxon>Methanobacteriati</taxon>
        <taxon>Methanobacteriota</taxon>
        <taxon>Stenosarchaea group</taxon>
        <taxon>Methanomicrobia</taxon>
        <taxon>Methanotrichales</taxon>
        <taxon>Methanotrichaceae</taxon>
        <taxon>Methanothrix</taxon>
    </lineage>
</organism>
<dbReference type="Proteomes" id="UP000057043">
    <property type="component" value="Unassembled WGS sequence"/>
</dbReference>
<name>A0A117MD57_9EURY</name>
<proteinExistence type="predicted"/>
<dbReference type="EMBL" id="LGHB01000002">
    <property type="protein sequence ID" value="KUK97477.1"/>
    <property type="molecule type" value="Genomic_DNA"/>
</dbReference>
<dbReference type="Pfam" id="PF04307">
    <property type="entry name" value="YdjM"/>
    <property type="match status" value="1"/>
</dbReference>
<keyword evidence="1" id="KW-0472">Membrane</keyword>
<feature type="transmembrane region" description="Helical" evidence="1">
    <location>
        <begin position="58"/>
        <end position="77"/>
    </location>
</feature>
<feature type="transmembrane region" description="Helical" evidence="1">
    <location>
        <begin position="98"/>
        <end position="116"/>
    </location>
</feature>
<evidence type="ECO:0000313" key="5">
    <source>
        <dbReference type="Proteomes" id="UP000057043"/>
    </source>
</evidence>
<reference evidence="3" key="1">
    <citation type="journal article" date="2015" name="MBio">
        <title>Genome-resolved metagenomic analysis reveals roles for candidate phyla and other microbial community members in biogeochemical transformations in oil reservoirs.</title>
        <authorList>
            <person name="Hu P."/>
            <person name="Tom L."/>
            <person name="Singh A."/>
            <person name="Thomas B.C."/>
            <person name="Baker B.J."/>
            <person name="Piceno Y.M."/>
            <person name="Andersen G.L."/>
            <person name="Banfield J.F."/>
        </authorList>
    </citation>
    <scope>NUCLEOTIDE SEQUENCE [LARGE SCALE GENOMIC DNA]</scope>
    <source>
        <strain evidence="3">56_747</strain>
    </source>
</reference>
<evidence type="ECO:0000256" key="1">
    <source>
        <dbReference type="SAM" id="Phobius"/>
    </source>
</evidence>
<dbReference type="EMBL" id="LGFT01000007">
    <property type="protein sequence ID" value="KUK45172.1"/>
    <property type="molecule type" value="Genomic_DNA"/>
</dbReference>
<evidence type="ECO:0000313" key="4">
    <source>
        <dbReference type="Proteomes" id="UP000053961"/>
    </source>
</evidence>
<feature type="transmembrane region" description="Helical" evidence="1">
    <location>
        <begin position="168"/>
        <end position="184"/>
    </location>
</feature>
<accession>A0A117MD57</accession>
<dbReference type="InterPro" id="IPR007404">
    <property type="entry name" value="YdjM-like"/>
</dbReference>
<gene>
    <name evidence="2" type="ORF">XD72_0421</name>
    <name evidence="3" type="ORF">XE07_0307</name>
</gene>
<dbReference type="PANTHER" id="PTHR40031">
    <property type="entry name" value="HYPOTHETICAL MEMBRANE SPANNING PROTEIN"/>
    <property type="match status" value="1"/>
</dbReference>
<dbReference type="PATRIC" id="fig|301375.6.peg.1872"/>
<evidence type="ECO:0000313" key="2">
    <source>
        <dbReference type="EMBL" id="KUK45172.1"/>
    </source>
</evidence>
<feature type="transmembrane region" description="Helical" evidence="1">
    <location>
        <begin position="136"/>
        <end position="156"/>
    </location>
</feature>
<reference evidence="4 5" key="2">
    <citation type="journal article" date="2015" name="MBio">
        <title>Genome-Resolved Metagenomic Analysis Reveals Roles for Candidate Phyla and Other Microbial Community Members in Biogeochemical Transformations in Oil Reservoirs.</title>
        <authorList>
            <person name="Hu P."/>
            <person name="Tom L."/>
            <person name="Singh A."/>
            <person name="Thomas B.C."/>
            <person name="Baker B.J."/>
            <person name="Piceno Y.M."/>
            <person name="Andersen G.L."/>
            <person name="Banfield J.F."/>
        </authorList>
    </citation>
    <scope>NUCLEOTIDE SEQUENCE [LARGE SCALE GENOMIC DNA]</scope>
    <source>
        <strain evidence="2">57_489</strain>
    </source>
</reference>
<protein>
    <recommendedName>
        <fullName evidence="6">Membrane-bound metal-dependent hydrolase</fullName>
    </recommendedName>
</protein>
<sequence>MDIFTHVAIPLLLGRWLKRSGDEVAALAIGGLAPDLDIFLLPINVIHPNFFLLVHRGISHSLLFGFLAALLALRLFCAAPLQPRVSQHLGLNPKFTRRAILFAFAGVLIHLALDGLTTQGVPLLFPFDPARWSAEIFFYTETPLLLASLGILIFEVKMQKIVDHRKMLLLLLLLLAITGSLRLAEKVRAEGVFDDDATAFPAPNLFEWTVLTEEEGCFGVYGYHALSGEVLFDGNFPKMDIIISQKENFTEHGLKEALDRAENLPQVKTFRWKAYDVAISAAFRDGGWDLVYMDPVMAARMKDQSSPLKGFFSGLVFLDVRVE</sequence>
<evidence type="ECO:0000313" key="3">
    <source>
        <dbReference type="EMBL" id="KUK97477.1"/>
    </source>
</evidence>
<keyword evidence="1" id="KW-1133">Transmembrane helix</keyword>
<dbReference type="AlphaFoldDB" id="A0A117MD57"/>
<keyword evidence="1" id="KW-0812">Transmembrane</keyword>
<dbReference type="Proteomes" id="UP000053961">
    <property type="component" value="Unassembled WGS sequence"/>
</dbReference>
<evidence type="ECO:0008006" key="6">
    <source>
        <dbReference type="Google" id="ProtNLM"/>
    </source>
</evidence>
<comment type="caution">
    <text evidence="3">The sequence shown here is derived from an EMBL/GenBank/DDBJ whole genome shotgun (WGS) entry which is preliminary data.</text>
</comment>